<keyword evidence="3" id="KW-0645">Protease</keyword>
<dbReference type="CDD" id="cd04278">
    <property type="entry name" value="ZnMc_MMP"/>
    <property type="match status" value="1"/>
</dbReference>
<keyword evidence="10" id="KW-0865">Zymogen</keyword>
<dbReference type="InterPro" id="IPR024079">
    <property type="entry name" value="MetalloPept_cat_dom_sf"/>
</dbReference>
<evidence type="ECO:0000256" key="12">
    <source>
        <dbReference type="SAM" id="MobiDB-lite"/>
    </source>
</evidence>
<dbReference type="CDD" id="cd00094">
    <property type="entry name" value="HX"/>
    <property type="match status" value="1"/>
</dbReference>
<evidence type="ECO:0000259" key="13">
    <source>
        <dbReference type="SMART" id="SM00235"/>
    </source>
</evidence>
<evidence type="ECO:0000256" key="11">
    <source>
        <dbReference type="PROSITE-ProRule" id="PRU01011"/>
    </source>
</evidence>
<dbReference type="InterPro" id="IPR002477">
    <property type="entry name" value="Peptidoglycan-bd-like"/>
</dbReference>
<feature type="repeat" description="Hemopexin" evidence="11">
    <location>
        <begin position="364"/>
        <end position="408"/>
    </location>
</feature>
<gene>
    <name evidence="14" type="ORF">KUTeg_012032</name>
</gene>
<name>A0ABQ9F2Q2_TEGGR</name>
<dbReference type="InterPro" id="IPR021190">
    <property type="entry name" value="Pept_M10A"/>
</dbReference>
<evidence type="ECO:0000256" key="7">
    <source>
        <dbReference type="ARBA" id="ARBA00022801"/>
    </source>
</evidence>
<accession>A0ABQ9F2Q2</accession>
<protein>
    <recommendedName>
        <fullName evidence="13">Peptidase metallopeptidase domain-containing protein</fullName>
    </recommendedName>
</protein>
<comment type="similarity">
    <text evidence="2">Belongs to the peptidase M10A family.</text>
</comment>
<feature type="repeat" description="Hemopexin" evidence="11">
    <location>
        <begin position="456"/>
        <end position="502"/>
    </location>
</feature>
<evidence type="ECO:0000256" key="9">
    <source>
        <dbReference type="ARBA" id="ARBA00023049"/>
    </source>
</evidence>
<dbReference type="Pfam" id="PF00045">
    <property type="entry name" value="Hemopexin"/>
    <property type="match status" value="4"/>
</dbReference>
<dbReference type="SMART" id="SM00120">
    <property type="entry name" value="HX"/>
    <property type="match status" value="4"/>
</dbReference>
<dbReference type="PROSITE" id="PS51642">
    <property type="entry name" value="HEMOPEXIN_2"/>
    <property type="match status" value="4"/>
</dbReference>
<feature type="region of interest" description="Disordered" evidence="12">
    <location>
        <begin position="249"/>
        <end position="312"/>
    </location>
</feature>
<dbReference type="Gene3D" id="2.110.10.10">
    <property type="entry name" value="Hemopexin-like domain"/>
    <property type="match status" value="1"/>
</dbReference>
<dbReference type="SMART" id="SM00235">
    <property type="entry name" value="ZnMc"/>
    <property type="match status" value="1"/>
</dbReference>
<evidence type="ECO:0000256" key="6">
    <source>
        <dbReference type="ARBA" id="ARBA00022737"/>
    </source>
</evidence>
<feature type="domain" description="Peptidase metallopeptidase" evidence="13">
    <location>
        <begin position="101"/>
        <end position="252"/>
    </location>
</feature>
<keyword evidence="9" id="KW-0482">Metalloprotease</keyword>
<organism evidence="14 15">
    <name type="scientific">Tegillarca granosa</name>
    <name type="common">Malaysian cockle</name>
    <name type="synonym">Anadara granosa</name>
    <dbReference type="NCBI Taxonomy" id="220873"/>
    <lineage>
        <taxon>Eukaryota</taxon>
        <taxon>Metazoa</taxon>
        <taxon>Spiralia</taxon>
        <taxon>Lophotrochozoa</taxon>
        <taxon>Mollusca</taxon>
        <taxon>Bivalvia</taxon>
        <taxon>Autobranchia</taxon>
        <taxon>Pteriomorphia</taxon>
        <taxon>Arcoida</taxon>
        <taxon>Arcoidea</taxon>
        <taxon>Arcidae</taxon>
        <taxon>Tegillarca</taxon>
    </lineage>
</organism>
<comment type="cofactor">
    <cofactor evidence="1">
        <name>Zn(2+)</name>
        <dbReference type="ChEBI" id="CHEBI:29105"/>
    </cofactor>
</comment>
<reference evidence="14 15" key="1">
    <citation type="submission" date="2022-12" db="EMBL/GenBank/DDBJ databases">
        <title>Chromosome-level genome of Tegillarca granosa.</title>
        <authorList>
            <person name="Kim J."/>
        </authorList>
    </citation>
    <scope>NUCLEOTIDE SEQUENCE [LARGE SCALE GENOMIC DNA]</scope>
    <source>
        <strain evidence="14">Teg-2019</strain>
        <tissue evidence="14">Adductor muscle</tissue>
    </source>
</reference>
<evidence type="ECO:0000256" key="4">
    <source>
        <dbReference type="ARBA" id="ARBA00022723"/>
    </source>
</evidence>
<evidence type="ECO:0000256" key="8">
    <source>
        <dbReference type="ARBA" id="ARBA00022833"/>
    </source>
</evidence>
<dbReference type="Pfam" id="PF01471">
    <property type="entry name" value="PG_binding_1"/>
    <property type="match status" value="1"/>
</dbReference>
<dbReference type="InterPro" id="IPR033739">
    <property type="entry name" value="M10A_MMP"/>
</dbReference>
<dbReference type="Gene3D" id="3.40.390.10">
    <property type="entry name" value="Collagenase (Catalytic Domain)"/>
    <property type="match status" value="1"/>
</dbReference>
<keyword evidence="6" id="KW-0677">Repeat</keyword>
<keyword evidence="5" id="KW-0732">Signal</keyword>
<keyword evidence="7" id="KW-0378">Hydrolase</keyword>
<dbReference type="PANTHER" id="PTHR10201:SF291">
    <property type="entry name" value="MATRIX METALLOPROTEINASE 1, ISOFORM C-RELATED"/>
    <property type="match status" value="1"/>
</dbReference>
<dbReference type="PIRSF" id="PIRSF001191">
    <property type="entry name" value="Peptidase_M10A_matrix"/>
    <property type="match status" value="1"/>
</dbReference>
<dbReference type="EMBL" id="JARBDR010000640">
    <property type="protein sequence ID" value="KAJ8310167.1"/>
    <property type="molecule type" value="Genomic_DNA"/>
</dbReference>
<dbReference type="InterPro" id="IPR036365">
    <property type="entry name" value="PGBD-like_sf"/>
</dbReference>
<evidence type="ECO:0000313" key="14">
    <source>
        <dbReference type="EMBL" id="KAJ8310167.1"/>
    </source>
</evidence>
<evidence type="ECO:0000313" key="15">
    <source>
        <dbReference type="Proteomes" id="UP001217089"/>
    </source>
</evidence>
<evidence type="ECO:0000256" key="2">
    <source>
        <dbReference type="ARBA" id="ARBA00010370"/>
    </source>
</evidence>
<comment type="caution">
    <text evidence="14">The sequence shown here is derived from an EMBL/GenBank/DDBJ whole genome shotgun (WGS) entry which is preliminary data.</text>
</comment>
<dbReference type="InterPro" id="IPR036375">
    <property type="entry name" value="Hemopexin-like_dom_sf"/>
</dbReference>
<evidence type="ECO:0000256" key="5">
    <source>
        <dbReference type="ARBA" id="ARBA00022729"/>
    </source>
</evidence>
<dbReference type="InterPro" id="IPR018487">
    <property type="entry name" value="Hemopexin-like_repeat"/>
</dbReference>
<dbReference type="SUPFAM" id="SSF47090">
    <property type="entry name" value="PGBD-like"/>
    <property type="match status" value="1"/>
</dbReference>
<dbReference type="InterPro" id="IPR000585">
    <property type="entry name" value="Hemopexin-like_dom"/>
</dbReference>
<evidence type="ECO:0000256" key="1">
    <source>
        <dbReference type="ARBA" id="ARBA00001947"/>
    </source>
</evidence>
<proteinExistence type="inferred from homology"/>
<dbReference type="SUPFAM" id="SSF50923">
    <property type="entry name" value="Hemopexin-like domain"/>
    <property type="match status" value="1"/>
</dbReference>
<feature type="compositionally biased region" description="Pro residues" evidence="12">
    <location>
        <begin position="281"/>
        <end position="302"/>
    </location>
</feature>
<dbReference type="Proteomes" id="UP001217089">
    <property type="component" value="Unassembled WGS sequence"/>
</dbReference>
<evidence type="ECO:0000256" key="10">
    <source>
        <dbReference type="ARBA" id="ARBA00023145"/>
    </source>
</evidence>
<keyword evidence="8" id="KW-0862">Zinc</keyword>
<dbReference type="SUPFAM" id="SSF55486">
    <property type="entry name" value="Metalloproteases ('zincins'), catalytic domain"/>
    <property type="match status" value="1"/>
</dbReference>
<feature type="repeat" description="Hemopexin" evidence="11">
    <location>
        <begin position="318"/>
        <end position="363"/>
    </location>
</feature>
<sequence length="588" mass="67352">MQHGFDENQRNSTQGSQEVTNNGLNYLQKYGYIPKGSSESGALMSHRSIEKAVKQFQRFAGLKITGKLDADTMFMMKQPRCGVPDDVGSANKARKRRYALHGSKWGKKSLTYKISKYGRKMPRTTVDMEIRRAFDVWSRHSPLVFTKKISGPVDIDIKFERSWHGDNNPFDGPGQTLAHAFFPVYGGDAHFDEDEPWTVKQTRVAVHEFGHSLGLAHSDVYSALMAPFYKGYQPSFSLSRDDINAIQTLYGSPNHIPNRPPTPKPQPPQPRTTPRSNNIPRPRPFTPYPPRPRPQTPYPPQRPTTKSPVKDMPAICVDPRLDAITRTIDGTTYAFKGKYYYRLGRFGIDKGYPRPIDWDWRGVHGPVDAVLTWKNGYTFIFKGSKYWKFRNTKLVYGPNDISEGFKGVPNDITAAMVWGLNGKTYFFKGDKYYRYSGQSVEYGYPRPISKWRGLPNNIQAAFQWKNGRTYFFTGKDYYRYNDRLFTIDTSYPRPIAKWWLGCQNQGDITDVRDPYSMDQNSFKTEFGDEQWITIEDNGDNSIDKEKLSSDSGGSTRNLNILFLILVSVFSLFSIELLTSNSDLKFLFG</sequence>
<dbReference type="InterPro" id="IPR006026">
    <property type="entry name" value="Peptidase_Metallo"/>
</dbReference>
<keyword evidence="4" id="KW-0479">Metal-binding</keyword>
<keyword evidence="15" id="KW-1185">Reference proteome</keyword>
<evidence type="ECO:0000256" key="3">
    <source>
        <dbReference type="ARBA" id="ARBA00022670"/>
    </source>
</evidence>
<dbReference type="PRINTS" id="PR00138">
    <property type="entry name" value="MATRIXIN"/>
</dbReference>
<dbReference type="PANTHER" id="PTHR10201">
    <property type="entry name" value="MATRIX METALLOPROTEINASE"/>
    <property type="match status" value="1"/>
</dbReference>
<feature type="repeat" description="Hemopexin" evidence="11">
    <location>
        <begin position="409"/>
        <end position="455"/>
    </location>
</feature>
<dbReference type="InterPro" id="IPR001818">
    <property type="entry name" value="Pept_M10_metallopeptidase"/>
</dbReference>
<dbReference type="Pfam" id="PF00413">
    <property type="entry name" value="Peptidase_M10"/>
    <property type="match status" value="1"/>
</dbReference>
<feature type="compositionally biased region" description="Pro residues" evidence="12">
    <location>
        <begin position="258"/>
        <end position="271"/>
    </location>
</feature>